<dbReference type="Pfam" id="PF22527">
    <property type="entry name" value="DEXQc_Suv3"/>
    <property type="match status" value="1"/>
</dbReference>
<dbReference type="CDD" id="cd18805">
    <property type="entry name" value="SF2_C_suv3"/>
    <property type="match status" value="1"/>
</dbReference>
<dbReference type="RefSeq" id="XP_049179383.1">
    <property type="nucleotide sequence ID" value="XM_049324907.1"/>
</dbReference>
<name>A0AAI9SV39_9ASCO</name>
<evidence type="ECO:0000256" key="7">
    <source>
        <dbReference type="ARBA" id="ARBA00022946"/>
    </source>
</evidence>
<dbReference type="InterPro" id="IPR050699">
    <property type="entry name" value="RNA-DNA_Helicase"/>
</dbReference>
<dbReference type="Pfam" id="PF12513">
    <property type="entry name" value="SUV3_C"/>
    <property type="match status" value="1"/>
</dbReference>
<accession>A0AAI9SV39</accession>
<dbReference type="Gene3D" id="1.20.58.1080">
    <property type="match status" value="1"/>
</dbReference>
<gene>
    <name evidence="13" type="ORF">KGF56_003563</name>
</gene>
<evidence type="ECO:0000256" key="5">
    <source>
        <dbReference type="ARBA" id="ARBA00022806"/>
    </source>
</evidence>
<dbReference type="FunFam" id="3.40.50.300:FF:001549">
    <property type="entry name" value="SUV3p ATP-dependent RNA helicase"/>
    <property type="match status" value="1"/>
</dbReference>
<dbReference type="GO" id="GO:0000965">
    <property type="term" value="P:mitochondrial RNA 3'-end processing"/>
    <property type="evidence" value="ECO:0007669"/>
    <property type="project" value="TreeGrafter"/>
</dbReference>
<keyword evidence="14" id="KW-1185">Reference proteome</keyword>
<keyword evidence="7" id="KW-0809">Transit peptide</keyword>
<dbReference type="SUPFAM" id="SSF52540">
    <property type="entry name" value="P-loop containing nucleoside triphosphate hydrolases"/>
    <property type="match status" value="1"/>
</dbReference>
<evidence type="ECO:0000256" key="1">
    <source>
        <dbReference type="ARBA" id="ARBA00004173"/>
    </source>
</evidence>
<evidence type="ECO:0000256" key="4">
    <source>
        <dbReference type="ARBA" id="ARBA00022801"/>
    </source>
</evidence>
<comment type="subcellular location">
    <subcellularLocation>
        <location evidence="1">Mitochondrion</location>
    </subcellularLocation>
</comment>
<dbReference type="CDD" id="cd17913">
    <property type="entry name" value="DEXQc_Suv3"/>
    <property type="match status" value="1"/>
</dbReference>
<comment type="caution">
    <text evidence="13">The sequence shown here is derived from an EMBL/GenBank/DDBJ whole genome shotgun (WGS) entry which is preliminary data.</text>
</comment>
<keyword evidence="3" id="KW-0547">Nucleotide-binding</keyword>
<dbReference type="PROSITE" id="PS51194">
    <property type="entry name" value="HELICASE_CTER"/>
    <property type="match status" value="1"/>
</dbReference>
<dbReference type="FunFam" id="3.40.50.300:FF:000269">
    <property type="entry name" value="ATP-dependent RNA helicase SUPV3L1, mitochondrial"/>
    <property type="match status" value="1"/>
</dbReference>
<organism evidence="13 14">
    <name type="scientific">Candida oxycetoniae</name>
    <dbReference type="NCBI Taxonomy" id="497107"/>
    <lineage>
        <taxon>Eukaryota</taxon>
        <taxon>Fungi</taxon>
        <taxon>Dikarya</taxon>
        <taxon>Ascomycota</taxon>
        <taxon>Saccharomycotina</taxon>
        <taxon>Pichiomycetes</taxon>
        <taxon>Debaryomycetaceae</taxon>
        <taxon>Candida/Lodderomyces clade</taxon>
        <taxon>Candida</taxon>
    </lineage>
</organism>
<dbReference type="GeneID" id="73381178"/>
<dbReference type="InterPro" id="IPR044774">
    <property type="entry name" value="Suv3_DEXQc"/>
</dbReference>
<dbReference type="EC" id="3.6.4.13" evidence="2"/>
<dbReference type="AlphaFoldDB" id="A0AAI9SV39"/>
<feature type="region of interest" description="Disordered" evidence="11">
    <location>
        <begin position="41"/>
        <end position="61"/>
    </location>
</feature>
<dbReference type="Proteomes" id="UP001202479">
    <property type="component" value="Unassembled WGS sequence"/>
</dbReference>
<dbReference type="GO" id="GO:0045025">
    <property type="term" value="C:mitochondrial degradosome"/>
    <property type="evidence" value="ECO:0007669"/>
    <property type="project" value="TreeGrafter"/>
</dbReference>
<keyword evidence="4" id="KW-0378">Hydrolase</keyword>
<dbReference type="InterPro" id="IPR055206">
    <property type="entry name" value="DEXQc_SUV3"/>
</dbReference>
<comment type="catalytic activity">
    <reaction evidence="9">
        <text>ATP + H2O = ADP + phosphate + H(+)</text>
        <dbReference type="Rhea" id="RHEA:13065"/>
        <dbReference type="ChEBI" id="CHEBI:15377"/>
        <dbReference type="ChEBI" id="CHEBI:15378"/>
        <dbReference type="ChEBI" id="CHEBI:30616"/>
        <dbReference type="ChEBI" id="CHEBI:43474"/>
        <dbReference type="ChEBI" id="CHEBI:456216"/>
        <dbReference type="EC" id="3.6.4.13"/>
    </reaction>
</comment>
<dbReference type="Gene3D" id="1.20.272.40">
    <property type="match status" value="1"/>
</dbReference>
<evidence type="ECO:0000256" key="10">
    <source>
        <dbReference type="ARBA" id="ARBA00071444"/>
    </source>
</evidence>
<dbReference type="Pfam" id="PF00271">
    <property type="entry name" value="Helicase_C"/>
    <property type="match status" value="1"/>
</dbReference>
<evidence type="ECO:0000313" key="14">
    <source>
        <dbReference type="Proteomes" id="UP001202479"/>
    </source>
</evidence>
<dbReference type="InterPro" id="IPR027417">
    <property type="entry name" value="P-loop_NTPase"/>
</dbReference>
<dbReference type="Gene3D" id="3.40.50.300">
    <property type="entry name" value="P-loop containing nucleotide triphosphate hydrolases"/>
    <property type="match status" value="2"/>
</dbReference>
<dbReference type="EMBL" id="JAHUZD010000123">
    <property type="protein sequence ID" value="KAI3403636.2"/>
    <property type="molecule type" value="Genomic_DNA"/>
</dbReference>
<evidence type="ECO:0000256" key="11">
    <source>
        <dbReference type="SAM" id="MobiDB-lite"/>
    </source>
</evidence>
<evidence type="ECO:0000313" key="13">
    <source>
        <dbReference type="EMBL" id="KAI3403636.2"/>
    </source>
</evidence>
<dbReference type="GO" id="GO:0003724">
    <property type="term" value="F:RNA helicase activity"/>
    <property type="evidence" value="ECO:0007669"/>
    <property type="project" value="UniProtKB-EC"/>
</dbReference>
<evidence type="ECO:0000256" key="6">
    <source>
        <dbReference type="ARBA" id="ARBA00022840"/>
    </source>
</evidence>
<evidence type="ECO:0000259" key="12">
    <source>
        <dbReference type="PROSITE" id="PS51194"/>
    </source>
</evidence>
<dbReference type="PANTHER" id="PTHR12131">
    <property type="entry name" value="ATP-DEPENDENT RNA AND DNA HELICASE"/>
    <property type="match status" value="1"/>
</dbReference>
<evidence type="ECO:0000256" key="2">
    <source>
        <dbReference type="ARBA" id="ARBA00012552"/>
    </source>
</evidence>
<sequence>MRRSWISLNRLSRIHYRSFAINHRVNVEPITESLSLKGTSRDKVSVSDRGSDHGSDCGSDPLKDQACHNDLVKVNTRLQIGTKVLNKDELYKEIQQPLQQVLNKINSHSFTYPYKFLNHDTRTQLRNFEKFSQNLKRSIKKEIDFDIDKLTICDFINPNETLLPRLICSIYYNVFPTQLLTYYNLQNKQELLSHLITHTFHKFDEVHKIETTKFESSKIDFSNPARWYPEARKMKRKIIMHVGPTNSGKTYQSLQKLANSTSGYYAGPLRLLAREIWSRFNKQGIGCSLITGEEVIPSVDEYGHISQIASGTIEMVPLHKKMDICVIDEIQMIADKDRGSIWTNAVLGVLAHEIHLCGEESAVPLIEKLVKVTGDELSVKRFERLGKLTVEKKAVDLKSLKKGDCLVSFSKRKILEYKSKLEKETKLKVGIVYGALPPEIRSQEAEKFNNGEYDVLVASDAIGMGLNLKINRVVFSTCNKFNGNEMENLSISQVKQIAGRAGRYSGQKGASEGFVTALNRATLVFVKEALQEPIIPLEKACVWPTMIIWKHYMASHSTNISLSKTLENFYKNNFNLQSDKYFIADSESRLVILDLISGDKKLSKMTIDDQFTLSDAPISFRGSRNEELTTPVTKAFFENIVERKSKTLFDFDFLKDESIIKVLTSKPIMGSFHQPMQNVEILEALHKLVLLYMWLSQRFPTLFIGGQSSLEMKLLVERRLSEELIVMRRMNMLHKKRYS</sequence>
<evidence type="ECO:0000256" key="3">
    <source>
        <dbReference type="ARBA" id="ARBA00022741"/>
    </source>
</evidence>
<feature type="domain" description="Helicase C-terminal" evidence="12">
    <location>
        <begin position="389"/>
        <end position="548"/>
    </location>
</feature>
<proteinExistence type="predicted"/>
<keyword evidence="5" id="KW-0347">Helicase</keyword>
<dbReference type="InterPro" id="IPR001650">
    <property type="entry name" value="Helicase_C-like"/>
</dbReference>
<reference evidence="13" key="1">
    <citation type="journal article" date="2022" name="DNA Res.">
        <title>Genome analysis of five recently described species of the CUG-Ser clade uncovers Candida theae as a new hybrid lineage with pathogenic potential in the Candida parapsilosis species complex.</title>
        <authorList>
            <person name="Mixao V."/>
            <person name="Del Olmo V."/>
            <person name="Hegedusova E."/>
            <person name="Saus E."/>
            <person name="Pryszcz L."/>
            <person name="Cillingova A."/>
            <person name="Nosek J."/>
            <person name="Gabaldon T."/>
        </authorList>
    </citation>
    <scope>NUCLEOTIDE SEQUENCE</scope>
    <source>
        <strain evidence="13">CBS 10844</strain>
    </source>
</reference>
<keyword evidence="8" id="KW-0496">Mitochondrion</keyword>
<dbReference type="GO" id="GO:0016787">
    <property type="term" value="F:hydrolase activity"/>
    <property type="evidence" value="ECO:0007669"/>
    <property type="project" value="UniProtKB-KW"/>
</dbReference>
<dbReference type="SMART" id="SM00490">
    <property type="entry name" value="HELICc"/>
    <property type="match status" value="1"/>
</dbReference>
<evidence type="ECO:0000256" key="9">
    <source>
        <dbReference type="ARBA" id="ARBA00047984"/>
    </source>
</evidence>
<keyword evidence="6" id="KW-0067">ATP-binding</keyword>
<dbReference type="PANTHER" id="PTHR12131:SF1">
    <property type="entry name" value="ATP-DEPENDENT RNA HELICASE SUPV3L1, MITOCHONDRIAL-RELATED"/>
    <property type="match status" value="1"/>
</dbReference>
<dbReference type="GO" id="GO:0005524">
    <property type="term" value="F:ATP binding"/>
    <property type="evidence" value="ECO:0007669"/>
    <property type="project" value="UniProtKB-KW"/>
</dbReference>
<protein>
    <recommendedName>
        <fullName evidence="10">ATP-dependent RNA helicase SUV3, mitochondrial</fullName>
        <ecNumber evidence="2">3.6.4.13</ecNumber>
    </recommendedName>
</protein>
<evidence type="ECO:0000256" key="8">
    <source>
        <dbReference type="ARBA" id="ARBA00023128"/>
    </source>
</evidence>
<dbReference type="InterPro" id="IPR022192">
    <property type="entry name" value="SUV3_C"/>
</dbReference>